<evidence type="ECO:0000256" key="3">
    <source>
        <dbReference type="SAM" id="SignalP"/>
    </source>
</evidence>
<keyword evidence="2" id="KW-0812">Transmembrane</keyword>
<sequence length="684" mass="79020">MLRLSLLLVLTTTTAVSAQNSCEDRCVRLKQRSLSRIGYDDERIQTLFERQRPLESMKDVCWRLYDNLDCMKKCPKSEKHAIFAKHVRNKCKFVLSDMEPTLKCISKHHSFLTMRCSSFLNEATRLRAESDLSTTPRHDECRFLHLTTICLENHVNTFCPDGRKIFKRLNFRDYFLSFVLPMDDDLFDDEDLDSCQIYDFVKDAEKREREDEERKLEEERRRRIDDDEDYEEELTTIVNDMEDDSEVTMTSTMPTESTTSSEAISSESYTSKSTTLSSHSVTPILGTLETIKQEEFTTLLDELISSTEKETTDITEEKESSEGIVEKIEKHHKKEINEHDDLDSLVNKLDEESHEEKDENDLEDIHSTTQLSIPTTDQKPDTPDHSDMTRNEDDPDHNTEYHDYTDHHYDEEYHDNENTTHPTISVVSIEYRISSKSEEVDYGEEELVEVTTPDQLLNLTPPNIIRDEENEELIRIETTTQKRKVFSEDSMENTPPNFYYSSNRYDSTTRSNYVADNLDLQDSEEPLEIDTSTLFGVETTSTEMFETTSERVPETTTLVPTRPEGKSKPWLHGGVIVKPILNFDQLDVDQDEQREREERRKQTASKNSSSSPSNPISSSEPSPEDDDFLADPDSPSTNETLIVIGLIALVTCLIFLILLLLLAYFCSTRTDNYNVHKDEGSPSV</sequence>
<feature type="transmembrane region" description="Helical" evidence="2">
    <location>
        <begin position="641"/>
        <end position="665"/>
    </location>
</feature>
<evidence type="ECO:0000256" key="2">
    <source>
        <dbReference type="SAM" id="Phobius"/>
    </source>
</evidence>
<dbReference type="OMA" id="ICLENHV"/>
<gene>
    <name evidence="4" type="ORF">CRE_28528</name>
</gene>
<feature type="compositionally biased region" description="Low complexity" evidence="1">
    <location>
        <begin position="605"/>
        <end position="621"/>
    </location>
</feature>
<dbReference type="EMBL" id="DS268411">
    <property type="protein sequence ID" value="EFP02976.1"/>
    <property type="molecule type" value="Genomic_DNA"/>
</dbReference>
<feature type="region of interest" description="Disordered" evidence="1">
    <location>
        <begin position="542"/>
        <end position="566"/>
    </location>
</feature>
<keyword evidence="3" id="KW-0732">Signal</keyword>
<feature type="signal peptide" evidence="3">
    <location>
        <begin position="1"/>
        <end position="18"/>
    </location>
</feature>
<dbReference type="HOGENOM" id="CLU_410629_0_0_1"/>
<dbReference type="eggNOG" id="ENOG502SS4H">
    <property type="taxonomic scope" value="Eukaryota"/>
</dbReference>
<dbReference type="AlphaFoldDB" id="E3LLM2"/>
<dbReference type="FunCoup" id="E3LLM2">
    <property type="interactions" value="1764"/>
</dbReference>
<reference evidence="4" key="1">
    <citation type="submission" date="2007-07" db="EMBL/GenBank/DDBJ databases">
        <title>PCAP assembly of the Caenorhabditis remanei genome.</title>
        <authorList>
            <consortium name="The Caenorhabditis remanei Sequencing Consortium"/>
            <person name="Wilson R.K."/>
        </authorList>
    </citation>
    <scope>NUCLEOTIDE SEQUENCE [LARGE SCALE GENOMIC DNA]</scope>
    <source>
        <strain evidence="4">PB4641</strain>
    </source>
</reference>
<evidence type="ECO:0000256" key="1">
    <source>
        <dbReference type="SAM" id="MobiDB-lite"/>
    </source>
</evidence>
<protein>
    <submittedName>
        <fullName evidence="4">Uncharacterized protein</fullName>
    </submittedName>
</protein>
<feature type="compositionally biased region" description="Low complexity" evidence="1">
    <location>
        <begin position="247"/>
        <end position="278"/>
    </location>
</feature>
<feature type="compositionally biased region" description="Basic and acidic residues" evidence="1">
    <location>
        <begin position="591"/>
        <end position="601"/>
    </location>
</feature>
<name>E3LLM2_CAERE</name>
<accession>E3LLM2</accession>
<feature type="chain" id="PRO_5003175183" evidence="3">
    <location>
        <begin position="19"/>
        <end position="684"/>
    </location>
</feature>
<feature type="region of interest" description="Disordered" evidence="1">
    <location>
        <begin position="350"/>
        <end position="399"/>
    </location>
</feature>
<evidence type="ECO:0000313" key="5">
    <source>
        <dbReference type="Proteomes" id="UP000008281"/>
    </source>
</evidence>
<proteinExistence type="predicted"/>
<evidence type="ECO:0000313" key="4">
    <source>
        <dbReference type="EMBL" id="EFP02976.1"/>
    </source>
</evidence>
<organism evidence="5">
    <name type="scientific">Caenorhabditis remanei</name>
    <name type="common">Caenorhabditis vulgaris</name>
    <dbReference type="NCBI Taxonomy" id="31234"/>
    <lineage>
        <taxon>Eukaryota</taxon>
        <taxon>Metazoa</taxon>
        <taxon>Ecdysozoa</taxon>
        <taxon>Nematoda</taxon>
        <taxon>Chromadorea</taxon>
        <taxon>Rhabditida</taxon>
        <taxon>Rhabditina</taxon>
        <taxon>Rhabditomorpha</taxon>
        <taxon>Rhabditoidea</taxon>
        <taxon>Rhabditidae</taxon>
        <taxon>Peloderinae</taxon>
        <taxon>Caenorhabditis</taxon>
    </lineage>
</organism>
<feature type="compositionally biased region" description="Basic and acidic residues" evidence="1">
    <location>
        <begin position="208"/>
        <end position="225"/>
    </location>
</feature>
<keyword evidence="2" id="KW-0472">Membrane</keyword>
<feature type="compositionally biased region" description="Acidic residues" evidence="1">
    <location>
        <begin position="226"/>
        <end position="246"/>
    </location>
</feature>
<dbReference type="OrthoDB" id="5875488at2759"/>
<dbReference type="Proteomes" id="UP000008281">
    <property type="component" value="Unassembled WGS sequence"/>
</dbReference>
<feature type="region of interest" description="Disordered" evidence="1">
    <location>
        <begin position="208"/>
        <end position="278"/>
    </location>
</feature>
<feature type="compositionally biased region" description="Polar residues" evidence="1">
    <location>
        <begin position="367"/>
        <end position="377"/>
    </location>
</feature>
<feature type="region of interest" description="Disordered" evidence="1">
    <location>
        <begin position="590"/>
        <end position="633"/>
    </location>
</feature>
<keyword evidence="5" id="KW-1185">Reference proteome</keyword>
<dbReference type="InParanoid" id="E3LLM2"/>
<keyword evidence="2" id="KW-1133">Transmembrane helix</keyword>
<feature type="compositionally biased region" description="Basic and acidic residues" evidence="1">
    <location>
        <begin position="378"/>
        <end position="399"/>
    </location>
</feature>